<evidence type="ECO:0000256" key="2">
    <source>
        <dbReference type="SAM" id="MobiDB-lite"/>
    </source>
</evidence>
<dbReference type="Gene3D" id="2.130.10.10">
    <property type="entry name" value="YVTN repeat-like/Quinoprotein amine dehydrogenase"/>
    <property type="match status" value="2"/>
</dbReference>
<dbReference type="SUPFAM" id="SSF53474">
    <property type="entry name" value="alpha/beta-Hydrolases"/>
    <property type="match status" value="1"/>
</dbReference>
<sequence length="1621" mass="183042">MASGPSVFSRLRLRSDPVLDCNDDEGLANVPNEAERRRSESSSRMLSTVPTRLKSNILQRSASSACNTSTFALKDIRKSHIPERCSDGLGLQLVFDPPSHTGDIIFVHGLGGSAWKTWSWNRDTANFWPGWLSDEEDLSSFRTFTFGYDSDWKGAGTNLNISDFSKDLLLQMLTFRSDDRPTIGSKDIIFVAHSMGGLLVKRAYLLAKLDIQYSDIVSKFLGIIFLGTPHRGAQSAAMLNNILAALPLAPPPKAYLADLQVTSSALHEINEQFRHHCQELALISYYETEKTTLGMKDVLIVGKESAVLQYPKELSSPLYANHHTICKFQSRLDSNYVKVRDTIAYLAKRSSSRGGTIVNTVEDNQQIEAILGIHDVVEEDLKSAHNRVMDGTCQWLTHKPDFIKWQATEGMEDCARIFWLFGLPATGKTTLTSVVIDHLKTHTGRCQYHFFSTGHQMKRTAAYCLRSIAAQLARTNLEFREALFAFHAGTGIKFASQDQKFETIWEKIFEGIIFKTAFQTPLFWILDAIDEADAYSVLISRLMKIQSVTPIRVFLSSRPTEIVRTLGTHTLSITPLFLSDRDTENDIRTYVYNTMRNILPANEQVQKKISDQVLKKASGSFLWVRLALDSLRGSWYTQHDIQKSLTELPADMASLYEQMLEKIISQPSPRSRLLAKRILTWVACSWRPLRIDELITALEPEFSDFVNFEDTVTQICGNFVSIEEGRLSLIHATARSFLTSEGEGGPRYIKVRQSHSDMAVRCLTYLSKDDWRRLFRAFSPTDYAEAGHLHRPNRLLLAEQGFPLLGYSVCYWAYHVSNSPTFSAELTEALKTFFSRYCLSWIEAIALSANLRYLIKSAKYIKAYAKRKRLAKSRPESSPVLGSLKAVPEDDPKWLQSWATDIIRVVGKFGPILISNPASIYGDIPPFCPRNSMIWQTYGEFVPNQLYVSGLPTDGWDDRLASISVGDDRMISKVLATDAYFIILISSVGSITIWHAETCEQARAIELNEYTPIIALNKIGTLLAAASLTSYTIWEVSTGRLVSRIPKTTETRTTTVAFNDDSSQFTTCYDDCSIFSYDVYTSIEISRQIFTPPQVEYHSCPKVMSISPDHTTVAIGWRGKPPLIWHFKATPYQPVKIRKARQMSDSLCAPESYLWRPDGSSLFILCQDTNVIEWQLYDDQQIAYPHLNPREFGISRDGTLLLTCDNIGTISVWSFPKLSLVYQLKSENEFIRDITFSPDNQRIYDVRCFMCNIWEPDVLVRPDEQDLEDHSSVDEVASGSYLSNEPAIAHADTTQTVVTAISVSTTDDYYCCGSDDGMVIIHEATYGKAIRKVYGHPPSSAVLQLCWSESGRFMVSSDDSARVIAKRLEVKEKDKWGVFPVLDIRAPDSVQQFLFSSDERYLLVSTSSTDHIYDLRTKKQVCSRLWGTRNTRRWVQSPPGTNLLISVGPCDIQICNWSTLETESFADLISETDRDRGKLAVVWTACTTAQGHILYGTLPTANIRGSVTCLSHSGLHLEYIDFPRSFDSSLSSFASECNPNLAHRVKRLIGIYEGRVVYLDHDHRLCTWDLSIDGHELKRHFALPRDWLDVNSLDLAVVNRYGTMFCPRDGHVAIVRNGIRL</sequence>
<dbReference type="SMART" id="SM00320">
    <property type="entry name" value="WD40"/>
    <property type="match status" value="5"/>
</dbReference>
<keyword evidence="1" id="KW-0677">Repeat</keyword>
<evidence type="ECO:0000256" key="1">
    <source>
        <dbReference type="ARBA" id="ARBA00022737"/>
    </source>
</evidence>
<dbReference type="Pfam" id="PF24883">
    <property type="entry name" value="NPHP3_N"/>
    <property type="match status" value="1"/>
</dbReference>
<evidence type="ECO:0000259" key="4">
    <source>
        <dbReference type="Pfam" id="PF24883"/>
    </source>
</evidence>
<accession>A0A9P4SAQ0</accession>
<dbReference type="EMBL" id="MU006095">
    <property type="protein sequence ID" value="KAF2839198.1"/>
    <property type="molecule type" value="Genomic_DNA"/>
</dbReference>
<dbReference type="InterPro" id="IPR056884">
    <property type="entry name" value="NPHP3-like_N"/>
</dbReference>
<dbReference type="Proteomes" id="UP000799429">
    <property type="component" value="Unassembled WGS sequence"/>
</dbReference>
<dbReference type="SUPFAM" id="SSF52540">
    <property type="entry name" value="P-loop containing nucleoside triphosphate hydrolases"/>
    <property type="match status" value="1"/>
</dbReference>
<dbReference type="InterPro" id="IPR015943">
    <property type="entry name" value="WD40/YVTN_repeat-like_dom_sf"/>
</dbReference>
<evidence type="ECO:0000313" key="5">
    <source>
        <dbReference type="EMBL" id="KAF2839198.1"/>
    </source>
</evidence>
<dbReference type="Pfam" id="PF00400">
    <property type="entry name" value="WD40"/>
    <property type="match status" value="1"/>
</dbReference>
<name>A0A9P4SAQ0_9PEZI</name>
<keyword evidence="6" id="KW-1185">Reference proteome</keyword>
<dbReference type="Gene3D" id="3.40.50.300">
    <property type="entry name" value="P-loop containing nucleotide triphosphate hydrolases"/>
    <property type="match status" value="1"/>
</dbReference>
<dbReference type="PANTHER" id="PTHR10039">
    <property type="entry name" value="AMELOGENIN"/>
    <property type="match status" value="1"/>
</dbReference>
<dbReference type="Gene3D" id="3.40.50.1820">
    <property type="entry name" value="alpha/beta hydrolase"/>
    <property type="match status" value="1"/>
</dbReference>
<dbReference type="InterPro" id="IPR029058">
    <property type="entry name" value="AB_hydrolase_fold"/>
</dbReference>
<proteinExistence type="predicted"/>
<reference evidence="5" key="1">
    <citation type="journal article" date="2020" name="Stud. Mycol.">
        <title>101 Dothideomycetes genomes: a test case for predicting lifestyles and emergence of pathogens.</title>
        <authorList>
            <person name="Haridas S."/>
            <person name="Albert R."/>
            <person name="Binder M."/>
            <person name="Bloem J."/>
            <person name="Labutti K."/>
            <person name="Salamov A."/>
            <person name="Andreopoulos B."/>
            <person name="Baker S."/>
            <person name="Barry K."/>
            <person name="Bills G."/>
            <person name="Bluhm B."/>
            <person name="Cannon C."/>
            <person name="Castanera R."/>
            <person name="Culley D."/>
            <person name="Daum C."/>
            <person name="Ezra D."/>
            <person name="Gonzalez J."/>
            <person name="Henrissat B."/>
            <person name="Kuo A."/>
            <person name="Liang C."/>
            <person name="Lipzen A."/>
            <person name="Lutzoni F."/>
            <person name="Magnuson J."/>
            <person name="Mondo S."/>
            <person name="Nolan M."/>
            <person name="Ohm R."/>
            <person name="Pangilinan J."/>
            <person name="Park H.-J."/>
            <person name="Ramirez L."/>
            <person name="Alfaro M."/>
            <person name="Sun H."/>
            <person name="Tritt A."/>
            <person name="Yoshinaga Y."/>
            <person name="Zwiers L.-H."/>
            <person name="Turgeon B."/>
            <person name="Goodwin S."/>
            <person name="Spatafora J."/>
            <person name="Crous P."/>
            <person name="Grigoriev I."/>
        </authorList>
    </citation>
    <scope>NUCLEOTIDE SEQUENCE</scope>
    <source>
        <strain evidence="5">CBS 101060</strain>
    </source>
</reference>
<feature type="region of interest" description="Disordered" evidence="2">
    <location>
        <begin position="22"/>
        <end position="47"/>
    </location>
</feature>
<evidence type="ECO:0008006" key="7">
    <source>
        <dbReference type="Google" id="ProtNLM"/>
    </source>
</evidence>
<dbReference type="InterPro" id="IPR036322">
    <property type="entry name" value="WD40_repeat_dom_sf"/>
</dbReference>
<protein>
    <recommendedName>
        <fullName evidence="7">GPI inositol-deacylase</fullName>
    </recommendedName>
</protein>
<comment type="caution">
    <text evidence="5">The sequence shown here is derived from an EMBL/GenBank/DDBJ whole genome shotgun (WGS) entry which is preliminary data.</text>
</comment>
<gene>
    <name evidence="5" type="ORF">M501DRAFT_1003751</name>
</gene>
<evidence type="ECO:0000313" key="6">
    <source>
        <dbReference type="Proteomes" id="UP000799429"/>
    </source>
</evidence>
<dbReference type="OrthoDB" id="194358at2759"/>
<dbReference type="PANTHER" id="PTHR10039:SF16">
    <property type="entry name" value="GPI INOSITOL-DEACYLASE"/>
    <property type="match status" value="1"/>
</dbReference>
<dbReference type="InterPro" id="IPR001680">
    <property type="entry name" value="WD40_rpt"/>
</dbReference>
<dbReference type="SUPFAM" id="SSF50978">
    <property type="entry name" value="WD40 repeat-like"/>
    <property type="match status" value="1"/>
</dbReference>
<evidence type="ECO:0000259" key="3">
    <source>
        <dbReference type="Pfam" id="PF22939"/>
    </source>
</evidence>
<feature type="domain" description="GPI inositol-deacylase winged helix" evidence="3">
    <location>
        <begin position="670"/>
        <end position="742"/>
    </location>
</feature>
<dbReference type="InterPro" id="IPR054471">
    <property type="entry name" value="GPIID_WHD"/>
</dbReference>
<dbReference type="InterPro" id="IPR027417">
    <property type="entry name" value="P-loop_NTPase"/>
</dbReference>
<dbReference type="SUPFAM" id="SSF101908">
    <property type="entry name" value="Putative isomerase YbhE"/>
    <property type="match status" value="1"/>
</dbReference>
<organism evidence="5 6">
    <name type="scientific">Patellaria atrata CBS 101060</name>
    <dbReference type="NCBI Taxonomy" id="1346257"/>
    <lineage>
        <taxon>Eukaryota</taxon>
        <taxon>Fungi</taxon>
        <taxon>Dikarya</taxon>
        <taxon>Ascomycota</taxon>
        <taxon>Pezizomycotina</taxon>
        <taxon>Dothideomycetes</taxon>
        <taxon>Dothideomycetes incertae sedis</taxon>
        <taxon>Patellariales</taxon>
        <taxon>Patellariaceae</taxon>
        <taxon>Patellaria</taxon>
    </lineage>
</organism>
<dbReference type="Pfam" id="PF22939">
    <property type="entry name" value="WHD_GPIID"/>
    <property type="match status" value="1"/>
</dbReference>
<feature type="domain" description="Nephrocystin 3-like N-terminal" evidence="4">
    <location>
        <begin position="391"/>
        <end position="558"/>
    </location>
</feature>